<accession>A0AAD4SJM7</accession>
<feature type="domain" description="Kinesin motor" evidence="5">
    <location>
        <begin position="1"/>
        <end position="119"/>
    </location>
</feature>
<evidence type="ECO:0000313" key="6">
    <source>
        <dbReference type="EMBL" id="KAI3909961.1"/>
    </source>
</evidence>
<dbReference type="GO" id="GO:0008017">
    <property type="term" value="F:microtubule binding"/>
    <property type="evidence" value="ECO:0007669"/>
    <property type="project" value="InterPro"/>
</dbReference>
<dbReference type="InterPro" id="IPR019821">
    <property type="entry name" value="Kinesin_motor_CS"/>
</dbReference>
<dbReference type="Pfam" id="PF00225">
    <property type="entry name" value="Kinesin"/>
    <property type="match status" value="1"/>
</dbReference>
<dbReference type="EMBL" id="JAJJMB010010308">
    <property type="protein sequence ID" value="KAI3909961.1"/>
    <property type="molecule type" value="Genomic_DNA"/>
</dbReference>
<dbReference type="Proteomes" id="UP001202328">
    <property type="component" value="Unassembled WGS sequence"/>
</dbReference>
<dbReference type="InterPro" id="IPR036961">
    <property type="entry name" value="Kinesin_motor_dom_sf"/>
</dbReference>
<comment type="caution">
    <text evidence="6">The sequence shown here is derived from an EMBL/GenBank/DDBJ whole genome shotgun (WGS) entry which is preliminary data.</text>
</comment>
<evidence type="ECO:0000256" key="3">
    <source>
        <dbReference type="ARBA" id="ARBA00023175"/>
    </source>
</evidence>
<dbReference type="GO" id="GO:0005524">
    <property type="term" value="F:ATP binding"/>
    <property type="evidence" value="ECO:0007669"/>
    <property type="project" value="UniProtKB-KW"/>
</dbReference>
<name>A0AAD4SJM7_9MAGN</name>
<dbReference type="SMART" id="SM00129">
    <property type="entry name" value="KISc"/>
    <property type="match status" value="1"/>
</dbReference>
<dbReference type="GO" id="GO:0015630">
    <property type="term" value="C:microtubule cytoskeleton"/>
    <property type="evidence" value="ECO:0007669"/>
    <property type="project" value="TreeGrafter"/>
</dbReference>
<dbReference type="InterPro" id="IPR001752">
    <property type="entry name" value="Kinesin_motor_dom"/>
</dbReference>
<comment type="caution">
    <text evidence="4">Lacks conserved residue(s) required for the propagation of feature annotation.</text>
</comment>
<evidence type="ECO:0000256" key="1">
    <source>
        <dbReference type="ARBA" id="ARBA00022741"/>
    </source>
</evidence>
<dbReference type="GO" id="GO:0007018">
    <property type="term" value="P:microtubule-based movement"/>
    <property type="evidence" value="ECO:0007669"/>
    <property type="project" value="InterPro"/>
</dbReference>
<evidence type="ECO:0000313" key="7">
    <source>
        <dbReference type="Proteomes" id="UP001202328"/>
    </source>
</evidence>
<evidence type="ECO:0000259" key="5">
    <source>
        <dbReference type="PROSITE" id="PS50067"/>
    </source>
</evidence>
<gene>
    <name evidence="6" type="ORF">MKW98_013015</name>
</gene>
<dbReference type="AlphaFoldDB" id="A0AAD4SJM7"/>
<dbReference type="PRINTS" id="PR00380">
    <property type="entry name" value="KINESINHEAVY"/>
</dbReference>
<organism evidence="6 7">
    <name type="scientific">Papaver atlanticum</name>
    <dbReference type="NCBI Taxonomy" id="357466"/>
    <lineage>
        <taxon>Eukaryota</taxon>
        <taxon>Viridiplantae</taxon>
        <taxon>Streptophyta</taxon>
        <taxon>Embryophyta</taxon>
        <taxon>Tracheophyta</taxon>
        <taxon>Spermatophyta</taxon>
        <taxon>Magnoliopsida</taxon>
        <taxon>Ranunculales</taxon>
        <taxon>Papaveraceae</taxon>
        <taxon>Papaveroideae</taxon>
        <taxon>Papaver</taxon>
    </lineage>
</organism>
<keyword evidence="7" id="KW-1185">Reference proteome</keyword>
<keyword evidence="3" id="KW-0505">Motor protein</keyword>
<feature type="non-terminal residue" evidence="6">
    <location>
        <position position="1"/>
    </location>
</feature>
<dbReference type="PANTHER" id="PTHR47972">
    <property type="entry name" value="KINESIN-LIKE PROTEIN KLP-3"/>
    <property type="match status" value="1"/>
</dbReference>
<evidence type="ECO:0000256" key="2">
    <source>
        <dbReference type="ARBA" id="ARBA00022840"/>
    </source>
</evidence>
<dbReference type="FunFam" id="3.40.850.10:FF:000373">
    <property type="entry name" value="p-loop nucleoside triphosphate hydrolase superfamily protein with CH (Calponin Homology) domain"/>
    <property type="match status" value="1"/>
</dbReference>
<protein>
    <recommendedName>
        <fullName evidence="5">Kinesin motor domain-containing protein</fullName>
    </recommendedName>
</protein>
<sequence>IVTVHVQAKDLESGSAFRGSLHLVDLAGSERIDRSEVTGDRLKEAQHINKSLSSLGDVIFALAQKSPHVPYRNSKLTQVLQNSLGGQAKTLMFVQLNPKPDSYSETLSTLKFAERVSGVELGAAQSNKEGKDVRELMEQSIALSFTSSLLE</sequence>
<comment type="similarity">
    <text evidence="4">Belongs to the TRAFAC class myosin-kinesin ATPase superfamily. Kinesin family.</text>
</comment>
<dbReference type="PROSITE" id="PS50067">
    <property type="entry name" value="KINESIN_MOTOR_2"/>
    <property type="match status" value="1"/>
</dbReference>
<dbReference type="SUPFAM" id="SSF52540">
    <property type="entry name" value="P-loop containing nucleoside triphosphate hydrolases"/>
    <property type="match status" value="1"/>
</dbReference>
<evidence type="ECO:0000256" key="4">
    <source>
        <dbReference type="PROSITE-ProRule" id="PRU00283"/>
    </source>
</evidence>
<dbReference type="InterPro" id="IPR027417">
    <property type="entry name" value="P-loop_NTPase"/>
</dbReference>
<dbReference type="PANTHER" id="PTHR47972:SF14">
    <property type="entry name" value="KINESIN-LIKE PROTEIN KIN-14J"/>
    <property type="match status" value="1"/>
</dbReference>
<dbReference type="GO" id="GO:0003777">
    <property type="term" value="F:microtubule motor activity"/>
    <property type="evidence" value="ECO:0007669"/>
    <property type="project" value="InterPro"/>
</dbReference>
<reference evidence="6" key="1">
    <citation type="submission" date="2022-04" db="EMBL/GenBank/DDBJ databases">
        <title>A functionally conserved STORR gene fusion in Papaver species that diverged 16.8 million years ago.</title>
        <authorList>
            <person name="Catania T."/>
        </authorList>
    </citation>
    <scope>NUCLEOTIDE SEQUENCE</scope>
    <source>
        <strain evidence="6">S-188037</strain>
    </source>
</reference>
<keyword evidence="2" id="KW-0067">ATP-binding</keyword>
<dbReference type="Gene3D" id="3.40.850.10">
    <property type="entry name" value="Kinesin motor domain"/>
    <property type="match status" value="1"/>
</dbReference>
<keyword evidence="1" id="KW-0547">Nucleotide-binding</keyword>
<dbReference type="InterPro" id="IPR027640">
    <property type="entry name" value="Kinesin-like_fam"/>
</dbReference>
<dbReference type="PROSITE" id="PS00411">
    <property type="entry name" value="KINESIN_MOTOR_1"/>
    <property type="match status" value="1"/>
</dbReference>
<proteinExistence type="inferred from homology"/>